<reference evidence="1" key="1">
    <citation type="submission" date="2019-12" db="EMBL/GenBank/DDBJ databases">
        <title>Genome sequencing and annotation of Brassica cretica.</title>
        <authorList>
            <person name="Studholme D.J."/>
            <person name="Sarris P."/>
        </authorList>
    </citation>
    <scope>NUCLEOTIDE SEQUENCE</scope>
    <source>
        <strain evidence="1">PFS-109/04</strain>
        <tissue evidence="1">Leaf</tissue>
    </source>
</reference>
<sequence>MPLFPPPSEAALLLSMSMMMTTPPSCLRTPPDPLPSPCLNAPLESLSHVIPSEPPDPPDVALFHVAAVHLLACSSSAATKESQTVCFNFTPSHHCLCSYSARNPCPSSVSHDVKRMNFRSVSSDVSDLHLQTFSTKNTQFEHQTSSLNLAARALSIVVQDMDVEVSFWVEDNISFKLVSFQYTTNQGLEDWLLIVKVSGVTCFVDAQLLPMYLICYAQPDLVIEDYQEAVSFSSAHWLLYLGNIPLLVTGPVLLLVHPFQTTTTAFSPSTSSFRGQ</sequence>
<gene>
    <name evidence="1" type="ORF">F2Q69_00019697</name>
</gene>
<dbReference type="Proteomes" id="UP000712600">
    <property type="component" value="Unassembled WGS sequence"/>
</dbReference>
<organism evidence="1 2">
    <name type="scientific">Brassica cretica</name>
    <name type="common">Mustard</name>
    <dbReference type="NCBI Taxonomy" id="69181"/>
    <lineage>
        <taxon>Eukaryota</taxon>
        <taxon>Viridiplantae</taxon>
        <taxon>Streptophyta</taxon>
        <taxon>Embryophyta</taxon>
        <taxon>Tracheophyta</taxon>
        <taxon>Spermatophyta</taxon>
        <taxon>Magnoliopsida</taxon>
        <taxon>eudicotyledons</taxon>
        <taxon>Gunneridae</taxon>
        <taxon>Pentapetalae</taxon>
        <taxon>rosids</taxon>
        <taxon>malvids</taxon>
        <taxon>Brassicales</taxon>
        <taxon>Brassicaceae</taxon>
        <taxon>Brassiceae</taxon>
        <taxon>Brassica</taxon>
    </lineage>
</organism>
<dbReference type="AlphaFoldDB" id="A0A8S9QPB9"/>
<evidence type="ECO:0000313" key="2">
    <source>
        <dbReference type="Proteomes" id="UP000712600"/>
    </source>
</evidence>
<accession>A0A8S9QPB9</accession>
<comment type="caution">
    <text evidence="1">The sequence shown here is derived from an EMBL/GenBank/DDBJ whole genome shotgun (WGS) entry which is preliminary data.</text>
</comment>
<evidence type="ECO:0000313" key="1">
    <source>
        <dbReference type="EMBL" id="KAF3540084.1"/>
    </source>
</evidence>
<name>A0A8S9QPB9_BRACR</name>
<proteinExistence type="predicted"/>
<protein>
    <submittedName>
        <fullName evidence="1">Uncharacterized protein</fullName>
    </submittedName>
</protein>
<dbReference type="EMBL" id="QGKX02001290">
    <property type="protein sequence ID" value="KAF3540084.1"/>
    <property type="molecule type" value="Genomic_DNA"/>
</dbReference>